<evidence type="ECO:0000313" key="6">
    <source>
        <dbReference type="WBParaSite" id="PSAMB.scaffold6036size10319.g27787.t1"/>
    </source>
</evidence>
<reference evidence="6" key="1">
    <citation type="submission" date="2022-11" db="UniProtKB">
        <authorList>
            <consortium name="WormBaseParasite"/>
        </authorList>
    </citation>
    <scope>IDENTIFICATION</scope>
</reference>
<feature type="compositionally biased region" description="Basic and acidic residues" evidence="3">
    <location>
        <begin position="52"/>
        <end position="73"/>
    </location>
</feature>
<feature type="compositionally biased region" description="Basic and acidic residues" evidence="3">
    <location>
        <begin position="1"/>
        <end position="16"/>
    </location>
</feature>
<organism evidence="5 6">
    <name type="scientific">Plectus sambesii</name>
    <dbReference type="NCBI Taxonomy" id="2011161"/>
    <lineage>
        <taxon>Eukaryota</taxon>
        <taxon>Metazoa</taxon>
        <taxon>Ecdysozoa</taxon>
        <taxon>Nematoda</taxon>
        <taxon>Chromadorea</taxon>
        <taxon>Plectida</taxon>
        <taxon>Plectina</taxon>
        <taxon>Plectoidea</taxon>
        <taxon>Plectidae</taxon>
        <taxon>Plectus</taxon>
    </lineage>
</organism>
<name>A0A914X4Z9_9BILA</name>
<dbReference type="InterPro" id="IPR026714">
    <property type="entry name" value="SMAP"/>
</dbReference>
<dbReference type="PANTHER" id="PTHR22175">
    <property type="entry name" value="SMALL ACIDIC PROTEIN-RELATED"/>
    <property type="match status" value="1"/>
</dbReference>
<dbReference type="Pfam" id="PF15477">
    <property type="entry name" value="SMAP"/>
    <property type="match status" value="1"/>
</dbReference>
<accession>A0A914X4Z9</accession>
<dbReference type="InterPro" id="IPR028124">
    <property type="entry name" value="SMAP_dom"/>
</dbReference>
<feature type="region of interest" description="Disordered" evidence="3">
    <location>
        <begin position="1"/>
        <end position="177"/>
    </location>
</feature>
<protein>
    <recommendedName>
        <fullName evidence="2">Small acidic protein</fullName>
    </recommendedName>
</protein>
<evidence type="ECO:0000256" key="2">
    <source>
        <dbReference type="ARBA" id="ARBA00016161"/>
    </source>
</evidence>
<evidence type="ECO:0000256" key="1">
    <source>
        <dbReference type="ARBA" id="ARBA00006502"/>
    </source>
</evidence>
<feature type="compositionally biased region" description="Basic and acidic residues" evidence="3">
    <location>
        <begin position="96"/>
        <end position="124"/>
    </location>
</feature>
<feature type="compositionally biased region" description="Basic and acidic residues" evidence="3">
    <location>
        <begin position="146"/>
        <end position="161"/>
    </location>
</feature>
<dbReference type="PANTHER" id="PTHR22175:SF0">
    <property type="entry name" value="SMALL ACIDIC PROTEIN"/>
    <property type="match status" value="1"/>
</dbReference>
<feature type="domain" description="Small acidic protein-like" evidence="4">
    <location>
        <begin position="62"/>
        <end position="143"/>
    </location>
</feature>
<comment type="similarity">
    <text evidence="1">Belongs to the SMAP family.</text>
</comment>
<dbReference type="WBParaSite" id="PSAMB.scaffold6036size10319.g27787.t1">
    <property type="protein sequence ID" value="PSAMB.scaffold6036size10319.g27787.t1"/>
    <property type="gene ID" value="PSAMB.scaffold6036size10319.g27787"/>
</dbReference>
<dbReference type="Proteomes" id="UP000887566">
    <property type="component" value="Unplaced"/>
</dbReference>
<dbReference type="AlphaFoldDB" id="A0A914X4Z9"/>
<evidence type="ECO:0000313" key="5">
    <source>
        <dbReference type="Proteomes" id="UP000887566"/>
    </source>
</evidence>
<evidence type="ECO:0000259" key="4">
    <source>
        <dbReference type="Pfam" id="PF15477"/>
    </source>
</evidence>
<keyword evidence="5" id="KW-1185">Reference proteome</keyword>
<sequence>MSDSKNESRKRSHSESSDEEVVEQLSDENSEGEYDEEEEEGAHAEGGNPKSDVPDVHSANKWEEANLGDEQRKAKFLKLMGGAKKEHTGRFVCGEKSADKPHEDEHADTRKSDNKLEDKLEAQYKESMTNALKQRDKRHRGLGYHGDTEVDLEAREKEAVPDLKPPPPHVHDANIDPDVHFVKSDTLEPQTKP</sequence>
<proteinExistence type="inferred from homology"/>
<feature type="compositionally biased region" description="Acidic residues" evidence="3">
    <location>
        <begin position="17"/>
        <end position="40"/>
    </location>
</feature>
<evidence type="ECO:0000256" key="3">
    <source>
        <dbReference type="SAM" id="MobiDB-lite"/>
    </source>
</evidence>